<comment type="caution">
    <text evidence="2">The sequence shown here is derived from an EMBL/GenBank/DDBJ whole genome shotgun (WGS) entry which is preliminary data.</text>
</comment>
<proteinExistence type="predicted"/>
<reference evidence="2" key="1">
    <citation type="submission" date="2019-08" db="EMBL/GenBank/DDBJ databases">
        <authorList>
            <person name="Kucharzyk K."/>
            <person name="Murdoch R.W."/>
            <person name="Higgins S."/>
            <person name="Loffler F."/>
        </authorList>
    </citation>
    <scope>NUCLEOTIDE SEQUENCE</scope>
</reference>
<keyword evidence="1" id="KW-1133">Transmembrane helix</keyword>
<feature type="transmembrane region" description="Helical" evidence="1">
    <location>
        <begin position="107"/>
        <end position="125"/>
    </location>
</feature>
<evidence type="ECO:0000256" key="1">
    <source>
        <dbReference type="SAM" id="Phobius"/>
    </source>
</evidence>
<protein>
    <submittedName>
        <fullName evidence="2">Uncharacterized protein</fullName>
    </submittedName>
</protein>
<name>A0A645HLD9_9ZZZZ</name>
<keyword evidence="1" id="KW-0472">Membrane</keyword>
<gene>
    <name evidence="2" type="ORF">SDC9_187352</name>
</gene>
<keyword evidence="1" id="KW-0812">Transmembrane</keyword>
<dbReference type="AlphaFoldDB" id="A0A645HLD9"/>
<sequence>MLLIYSRQVSRKVFQRYYRNIERVAVTDKPCRLVAGIAIEDPCKHQWLVGNKTYSASVDPAKANHYVCCPKLLHFKELRTVGNCLDHIPYIVGFCRIDRDNLIDFEVLGIGLFYFFAGTFALVVGRDIVQKGLYLLEALLFTVGKKVCVAGDLAMDTCPSKGFHIDLFAQYRFDYLRPCDEHLGNLVHYKYKVGKCG</sequence>
<dbReference type="EMBL" id="VSSQ01095870">
    <property type="protein sequence ID" value="MPN39818.1"/>
    <property type="molecule type" value="Genomic_DNA"/>
</dbReference>
<evidence type="ECO:0000313" key="2">
    <source>
        <dbReference type="EMBL" id="MPN39818.1"/>
    </source>
</evidence>
<accession>A0A645HLD9</accession>
<organism evidence="2">
    <name type="scientific">bioreactor metagenome</name>
    <dbReference type="NCBI Taxonomy" id="1076179"/>
    <lineage>
        <taxon>unclassified sequences</taxon>
        <taxon>metagenomes</taxon>
        <taxon>ecological metagenomes</taxon>
    </lineage>
</organism>